<gene>
    <name evidence="1" type="ORF">H0H26_11555</name>
</gene>
<dbReference type="Proteomes" id="UP000596329">
    <property type="component" value="Chromosome"/>
</dbReference>
<accession>A0A7U2NE81</accession>
<dbReference type="RefSeq" id="WP_203095803.1">
    <property type="nucleotide sequence ID" value="NZ_CP059075.1"/>
</dbReference>
<dbReference type="AlphaFoldDB" id="A0A7U2NE81"/>
<dbReference type="EMBL" id="CP059075">
    <property type="protein sequence ID" value="QRE03509.1"/>
    <property type="molecule type" value="Genomic_DNA"/>
</dbReference>
<protein>
    <submittedName>
        <fullName evidence="1">Uncharacterized protein</fullName>
    </submittedName>
</protein>
<name>A0A7U2NE81_FLAPS</name>
<organism evidence="1 2">
    <name type="scientific">Flavobacterium psychrophilum</name>
    <dbReference type="NCBI Taxonomy" id="96345"/>
    <lineage>
        <taxon>Bacteria</taxon>
        <taxon>Pseudomonadati</taxon>
        <taxon>Bacteroidota</taxon>
        <taxon>Flavobacteriia</taxon>
        <taxon>Flavobacteriales</taxon>
        <taxon>Flavobacteriaceae</taxon>
        <taxon>Flavobacterium</taxon>
    </lineage>
</organism>
<reference evidence="1 2" key="1">
    <citation type="submission" date="2020-07" db="EMBL/GenBank/DDBJ databases">
        <title>Genomic characterization of Flavobacterium psychrophilum strains.</title>
        <authorList>
            <person name="Castillo D."/>
            <person name="Jorgensen J."/>
            <person name="Middelboe M."/>
        </authorList>
    </citation>
    <scope>NUCLEOTIDE SEQUENCE [LARGE SCALE GENOMIC DNA]</scope>
    <source>
        <strain evidence="1 2">FPS-R7</strain>
    </source>
</reference>
<evidence type="ECO:0000313" key="1">
    <source>
        <dbReference type="EMBL" id="QRE03509.1"/>
    </source>
</evidence>
<proteinExistence type="predicted"/>
<evidence type="ECO:0000313" key="2">
    <source>
        <dbReference type="Proteomes" id="UP000596329"/>
    </source>
</evidence>
<sequence>MAAFDLKNNNLAGVSVIDQPGGVIATNANFITLYDYAMQYQPELVKDLHYANGKGSITGMLSLLSREKTYASDVVQHMEMNRLHNKLKNVAVAGNTFTSPTPHNLRPNMVIKISDGVKEVQAYVQSITSPTVFVALNDKAGAYNFIGSVDIVADFANRWDKGSKSFVKGRTWNPKKFENFTHITKERYDVNESDMAHNIWLDTPDGPRWCNTELERTNTLFDNIVELTHFFHERADAGSDSALAGVTQGMNGIIPTVEKIGNISNNYIDSLTALQNIAKRAKLQTDCTEYTFFCNHEQMNYFNTICASVNAAFLGGATYGSFPNGKEMALALDFVSIFVSGITFHFTSWKVLDNPTLMSGGKFDTTGIAYFGMPMGKQTVQNTDDTTESKPYLTIYNRVKANVNRKRKVTIFGLGGTPQEDDKMTLQLLNESTNQVVGANAFFVGRRGIYYTGV</sequence>